<evidence type="ECO:0000313" key="3">
    <source>
        <dbReference type="Proteomes" id="UP000541154"/>
    </source>
</evidence>
<keyword evidence="3" id="KW-1185">Reference proteome</keyword>
<comment type="caution">
    <text evidence="2">The sequence shown here is derived from an EMBL/GenBank/DDBJ whole genome shotgun (WGS) entry which is preliminary data.</text>
</comment>
<evidence type="ECO:0000313" key="2">
    <source>
        <dbReference type="EMBL" id="KAF5857337.1"/>
    </source>
</evidence>
<gene>
    <name evidence="2" type="ORF">ETB97_005952</name>
</gene>
<organism evidence="2 3">
    <name type="scientific">Petromyces alliaceus</name>
    <name type="common">Aspergillus alliaceus</name>
    <dbReference type="NCBI Taxonomy" id="209559"/>
    <lineage>
        <taxon>Eukaryota</taxon>
        <taxon>Fungi</taxon>
        <taxon>Dikarya</taxon>
        <taxon>Ascomycota</taxon>
        <taxon>Pezizomycotina</taxon>
        <taxon>Eurotiomycetes</taxon>
        <taxon>Eurotiomycetidae</taxon>
        <taxon>Eurotiales</taxon>
        <taxon>Aspergillaceae</taxon>
        <taxon>Aspergillus</taxon>
        <taxon>Aspergillus subgen. Circumdati</taxon>
    </lineage>
</organism>
<keyword evidence="1" id="KW-0732">Signal</keyword>
<feature type="signal peptide" evidence="1">
    <location>
        <begin position="1"/>
        <end position="15"/>
    </location>
</feature>
<accession>A0A8H5ZY15</accession>
<evidence type="ECO:0000256" key="1">
    <source>
        <dbReference type="SAM" id="SignalP"/>
    </source>
</evidence>
<dbReference type="Proteomes" id="UP000541154">
    <property type="component" value="Unassembled WGS sequence"/>
</dbReference>
<proteinExistence type="predicted"/>
<reference evidence="2 3" key="1">
    <citation type="submission" date="2019-04" db="EMBL/GenBank/DDBJ databases">
        <title>Aspergillus burnettii sp. nov., novel species from soil in southeast Queensland.</title>
        <authorList>
            <person name="Gilchrist C.L.M."/>
            <person name="Pitt J.I."/>
            <person name="Lange L."/>
            <person name="Lacey H.J."/>
            <person name="Vuong D."/>
            <person name="Midgley D.J."/>
            <person name="Greenfield P."/>
            <person name="Bradbury M."/>
            <person name="Lacey E."/>
            <person name="Busk P.K."/>
            <person name="Pilgaard B."/>
            <person name="Chooi Y.H."/>
            <person name="Piggott A.M."/>
        </authorList>
    </citation>
    <scope>NUCLEOTIDE SEQUENCE [LARGE SCALE GENOMIC DNA]</scope>
    <source>
        <strain evidence="2 3">FRR 5400</strain>
    </source>
</reference>
<dbReference type="EMBL" id="SPNV01000263">
    <property type="protein sequence ID" value="KAF5857337.1"/>
    <property type="molecule type" value="Genomic_DNA"/>
</dbReference>
<name>A0A8H5ZY15_PETAA</name>
<protein>
    <submittedName>
        <fullName evidence="2">Uncharacterized protein</fullName>
    </submittedName>
</protein>
<feature type="chain" id="PRO_5034106790" evidence="1">
    <location>
        <begin position="16"/>
        <end position="318"/>
    </location>
</feature>
<sequence>MKCLAFLTICSAASAVAPYPYVIIGRHEVSTTEGLHETLQASASLFAHQKAQAAEMLKVIAPELDRGCQEQLRQGMAQIQSQPDIASKSSGQLLLEISQNLRENCQRQLRGHVGHQMEAHGKDYADSSQVSAFVSQAKTGNPTTKSPLPSKGKLPWLEPAPICFRIFNDRSEFCEGSATYCQERLWEDVGNDADPKYNSAGECLAAREPAPESAEKKKPFFPPHPQGDCSKEECLGTEMYCDLLWEKEGVQSSDKCFNSREKPQNLPWFEGTGFDCEQADSSETCWGTDIYCKEENYPNNLYASPQDCLAARQPPPTN</sequence>
<dbReference type="AlphaFoldDB" id="A0A8H5ZY15"/>